<accession>A0ABY9RMP9</accession>
<dbReference type="CDD" id="cd01066">
    <property type="entry name" value="APP_MetAP"/>
    <property type="match status" value="1"/>
</dbReference>
<evidence type="ECO:0000259" key="6">
    <source>
        <dbReference type="Pfam" id="PF00557"/>
    </source>
</evidence>
<dbReference type="SUPFAM" id="SSF53092">
    <property type="entry name" value="Creatinase/prolidase N-terminal domain"/>
    <property type="match status" value="1"/>
</dbReference>
<dbReference type="EMBL" id="CP133720">
    <property type="protein sequence ID" value="WMW81960.1"/>
    <property type="molecule type" value="Genomic_DNA"/>
</dbReference>
<dbReference type="InterPro" id="IPR029149">
    <property type="entry name" value="Creatin/AminoP/Spt16_N"/>
</dbReference>
<protein>
    <submittedName>
        <fullName evidence="8">Xaa-Pro peptidase family protein</fullName>
    </submittedName>
</protein>
<dbReference type="PANTHER" id="PTHR46112:SF3">
    <property type="entry name" value="AMINOPEPTIDASE YPDF"/>
    <property type="match status" value="1"/>
</dbReference>
<evidence type="ECO:0000313" key="8">
    <source>
        <dbReference type="EMBL" id="WMW81960.1"/>
    </source>
</evidence>
<dbReference type="InterPro" id="IPR036005">
    <property type="entry name" value="Creatinase/aminopeptidase-like"/>
</dbReference>
<dbReference type="Proteomes" id="UP001181355">
    <property type="component" value="Chromosome"/>
</dbReference>
<keyword evidence="9" id="KW-1185">Reference proteome</keyword>
<dbReference type="InterPro" id="IPR000994">
    <property type="entry name" value="Pept_M24"/>
</dbReference>
<evidence type="ECO:0000256" key="5">
    <source>
        <dbReference type="RuleBase" id="RU000590"/>
    </source>
</evidence>
<dbReference type="PROSITE" id="PS00491">
    <property type="entry name" value="PROLINE_PEPTIDASE"/>
    <property type="match status" value="1"/>
</dbReference>
<evidence type="ECO:0000256" key="2">
    <source>
        <dbReference type="ARBA" id="ARBA00022723"/>
    </source>
</evidence>
<evidence type="ECO:0000313" key="9">
    <source>
        <dbReference type="Proteomes" id="UP001181355"/>
    </source>
</evidence>
<comment type="similarity">
    <text evidence="5">Belongs to the peptidase M24B family.</text>
</comment>
<dbReference type="Pfam" id="PF01321">
    <property type="entry name" value="Creatinase_N"/>
    <property type="match status" value="1"/>
</dbReference>
<feature type="domain" description="Peptidase M24" evidence="6">
    <location>
        <begin position="175"/>
        <end position="380"/>
    </location>
</feature>
<keyword evidence="3" id="KW-0378">Hydrolase</keyword>
<dbReference type="InterPro" id="IPR050659">
    <property type="entry name" value="Peptidase_M24B"/>
</dbReference>
<dbReference type="InterPro" id="IPR001131">
    <property type="entry name" value="Peptidase_M24B_aminopep-P_CS"/>
</dbReference>
<sequence length="402" mass="44190">MRGIGGSSAAVELAAIHKDLSHVKPITATEREQRRHQACRLMQEQGIAALVLTASTSLYYFTGLSWYQSERMVGAVLTREGKLIFVSPAFEDSKLRETLGQEADIRLWEEDESPYALVAQMLADEKLSGTVALDEAAPFFIAEGLRHSLAGFNLINGMVVTAACRMHKSANEIALMQAAKNITLEVHKRAARILREGISSFEVADFINQAHRAYGGSSSTFCIVSFGLPTSIPHGPDGVQFLKEGDMVLIDTGCMIERYHSDITRSYVFGEPTARQRSMWNLEKEAQAAAFDAAQLGVPCEEVDLAARRVLEAAGLGPGYKTPGLPHRTGHGIGLDIHEWTYLVKGNKTPLAQGMCFSNEPMICLDGEFGIRLEDHFYMSELGPRWFTEQSYAVDDPFGAPN</sequence>
<evidence type="ECO:0000259" key="7">
    <source>
        <dbReference type="Pfam" id="PF01321"/>
    </source>
</evidence>
<gene>
    <name evidence="8" type="ORF">RF679_06655</name>
</gene>
<organism evidence="8 9">
    <name type="scientific">Undibacterium cyanobacteriorum</name>
    <dbReference type="NCBI Taxonomy" id="3073561"/>
    <lineage>
        <taxon>Bacteria</taxon>
        <taxon>Pseudomonadati</taxon>
        <taxon>Pseudomonadota</taxon>
        <taxon>Betaproteobacteria</taxon>
        <taxon>Burkholderiales</taxon>
        <taxon>Oxalobacteraceae</taxon>
        <taxon>Undibacterium</taxon>
    </lineage>
</organism>
<dbReference type="Pfam" id="PF00557">
    <property type="entry name" value="Peptidase_M24"/>
    <property type="match status" value="1"/>
</dbReference>
<dbReference type="SUPFAM" id="SSF55920">
    <property type="entry name" value="Creatinase/aminopeptidase"/>
    <property type="match status" value="1"/>
</dbReference>
<keyword evidence="2 5" id="KW-0479">Metal-binding</keyword>
<dbReference type="Gene3D" id="3.40.350.10">
    <property type="entry name" value="Creatinase/prolidase N-terminal domain"/>
    <property type="match status" value="1"/>
</dbReference>
<dbReference type="RefSeq" id="WP_309483437.1">
    <property type="nucleotide sequence ID" value="NZ_CP133720.1"/>
</dbReference>
<name>A0ABY9RMP9_9BURK</name>
<reference evidence="8" key="1">
    <citation type="submission" date="2023-09" db="EMBL/GenBank/DDBJ databases">
        <title>Undibacterium sp. 20NA77.5 isolated from freshwater.</title>
        <authorList>
            <person name="Le V."/>
            <person name="Ko S.-R."/>
            <person name="Ahn C.-Y."/>
            <person name="Oh H.-M."/>
        </authorList>
    </citation>
    <scope>NUCLEOTIDE SEQUENCE</scope>
    <source>
        <strain evidence="8">20NA77.5</strain>
    </source>
</reference>
<dbReference type="InterPro" id="IPR000587">
    <property type="entry name" value="Creatinase_N"/>
</dbReference>
<evidence type="ECO:0000256" key="3">
    <source>
        <dbReference type="ARBA" id="ARBA00022801"/>
    </source>
</evidence>
<evidence type="ECO:0000256" key="1">
    <source>
        <dbReference type="ARBA" id="ARBA00022670"/>
    </source>
</evidence>
<keyword evidence="1" id="KW-0645">Protease</keyword>
<keyword evidence="4" id="KW-0482">Metalloprotease</keyword>
<dbReference type="PANTHER" id="PTHR46112">
    <property type="entry name" value="AMINOPEPTIDASE"/>
    <property type="match status" value="1"/>
</dbReference>
<dbReference type="Gene3D" id="3.90.230.10">
    <property type="entry name" value="Creatinase/methionine aminopeptidase superfamily"/>
    <property type="match status" value="1"/>
</dbReference>
<proteinExistence type="inferred from homology"/>
<evidence type="ECO:0000256" key="4">
    <source>
        <dbReference type="ARBA" id="ARBA00023049"/>
    </source>
</evidence>
<feature type="domain" description="Creatinase N-terminal" evidence="7">
    <location>
        <begin position="34"/>
        <end position="166"/>
    </location>
</feature>